<accession>A0A0B6ZJA6</accession>
<gene>
    <name evidence="1" type="primary">ORF64163</name>
</gene>
<organism evidence="1">
    <name type="scientific">Arion vulgaris</name>
    <dbReference type="NCBI Taxonomy" id="1028688"/>
    <lineage>
        <taxon>Eukaryota</taxon>
        <taxon>Metazoa</taxon>
        <taxon>Spiralia</taxon>
        <taxon>Lophotrochozoa</taxon>
        <taxon>Mollusca</taxon>
        <taxon>Gastropoda</taxon>
        <taxon>Heterobranchia</taxon>
        <taxon>Euthyneura</taxon>
        <taxon>Panpulmonata</taxon>
        <taxon>Eupulmonata</taxon>
        <taxon>Stylommatophora</taxon>
        <taxon>Helicina</taxon>
        <taxon>Arionoidea</taxon>
        <taxon>Arionidae</taxon>
        <taxon>Arion</taxon>
    </lineage>
</organism>
<protein>
    <submittedName>
        <fullName evidence="1">Uncharacterized protein</fullName>
    </submittedName>
</protein>
<dbReference type="EMBL" id="HACG01020985">
    <property type="protein sequence ID" value="CEK67850.1"/>
    <property type="molecule type" value="Transcribed_RNA"/>
</dbReference>
<sequence>MANALFREVGAAVGVGSDVARVVEASETQDGVVDDADDHPSNMTTRMKPETLVMTQNGCSRNEALANCCSLAYLESHLLLHRCYV</sequence>
<evidence type="ECO:0000313" key="1">
    <source>
        <dbReference type="EMBL" id="CEK67850.1"/>
    </source>
</evidence>
<reference evidence="1" key="1">
    <citation type="submission" date="2014-12" db="EMBL/GenBank/DDBJ databases">
        <title>Insight into the proteome of Arion vulgaris.</title>
        <authorList>
            <person name="Aradska J."/>
            <person name="Bulat T."/>
            <person name="Smidak R."/>
            <person name="Sarate P."/>
            <person name="Gangsoo J."/>
            <person name="Sialana F."/>
            <person name="Bilban M."/>
            <person name="Lubec G."/>
        </authorList>
    </citation>
    <scope>NUCLEOTIDE SEQUENCE</scope>
    <source>
        <tissue evidence="1">Skin</tissue>
    </source>
</reference>
<dbReference type="AlphaFoldDB" id="A0A0B6ZJA6"/>
<proteinExistence type="predicted"/>
<name>A0A0B6ZJA6_9EUPU</name>